<evidence type="ECO:0000313" key="4">
    <source>
        <dbReference type="Proteomes" id="UP001597296"/>
    </source>
</evidence>
<comment type="caution">
    <text evidence="3">The sequence shown here is derived from an EMBL/GenBank/DDBJ whole genome shotgun (WGS) entry which is preliminary data.</text>
</comment>
<keyword evidence="4" id="KW-1185">Reference proteome</keyword>
<dbReference type="InterPro" id="IPR002818">
    <property type="entry name" value="DJ-1/PfpI"/>
</dbReference>
<feature type="transmembrane region" description="Helical" evidence="1">
    <location>
        <begin position="101"/>
        <end position="121"/>
    </location>
</feature>
<dbReference type="InterPro" id="IPR052158">
    <property type="entry name" value="INH-QAR"/>
</dbReference>
<proteinExistence type="predicted"/>
<dbReference type="SUPFAM" id="SSF52317">
    <property type="entry name" value="Class I glutamine amidotransferase-like"/>
    <property type="match status" value="1"/>
</dbReference>
<organism evidence="3 4">
    <name type="scientific">Phaeospirillum tilakii</name>
    <dbReference type="NCBI Taxonomy" id="741673"/>
    <lineage>
        <taxon>Bacteria</taxon>
        <taxon>Pseudomonadati</taxon>
        <taxon>Pseudomonadota</taxon>
        <taxon>Alphaproteobacteria</taxon>
        <taxon>Rhodospirillales</taxon>
        <taxon>Rhodospirillaceae</taxon>
        <taxon>Phaeospirillum</taxon>
    </lineage>
</organism>
<dbReference type="RefSeq" id="WP_377318895.1">
    <property type="nucleotide sequence ID" value="NZ_JBHUIY010000055.1"/>
</dbReference>
<dbReference type="InterPro" id="IPR029062">
    <property type="entry name" value="Class_I_gatase-like"/>
</dbReference>
<protein>
    <submittedName>
        <fullName evidence="3">DJ-1/PfpI family protein</fullName>
        <ecNumber evidence="3">4.2.1.-</ecNumber>
    </submittedName>
</protein>
<feature type="transmembrane region" description="Helical" evidence="1">
    <location>
        <begin position="153"/>
        <end position="172"/>
    </location>
</feature>
<feature type="domain" description="DJ-1/PfpI" evidence="2">
    <location>
        <begin position="8"/>
        <end position="169"/>
    </location>
</feature>
<dbReference type="PANTHER" id="PTHR43130:SF2">
    <property type="entry name" value="DJ-1_PFPI DOMAIN-CONTAINING PROTEIN"/>
    <property type="match status" value="1"/>
</dbReference>
<dbReference type="EMBL" id="JBHUIY010000055">
    <property type="protein sequence ID" value="MFD2235581.1"/>
    <property type="molecule type" value="Genomic_DNA"/>
</dbReference>
<accession>A0ABW5CH29</accession>
<evidence type="ECO:0000313" key="3">
    <source>
        <dbReference type="EMBL" id="MFD2235581.1"/>
    </source>
</evidence>
<dbReference type="PANTHER" id="PTHR43130">
    <property type="entry name" value="ARAC-FAMILY TRANSCRIPTIONAL REGULATOR"/>
    <property type="match status" value="1"/>
</dbReference>
<keyword evidence="1" id="KW-1133">Transmembrane helix</keyword>
<keyword evidence="1" id="KW-0812">Transmembrane</keyword>
<reference evidence="4" key="1">
    <citation type="journal article" date="2019" name="Int. J. Syst. Evol. Microbiol.">
        <title>The Global Catalogue of Microorganisms (GCM) 10K type strain sequencing project: providing services to taxonomists for standard genome sequencing and annotation.</title>
        <authorList>
            <consortium name="The Broad Institute Genomics Platform"/>
            <consortium name="The Broad Institute Genome Sequencing Center for Infectious Disease"/>
            <person name="Wu L."/>
            <person name="Ma J."/>
        </authorList>
    </citation>
    <scope>NUCLEOTIDE SEQUENCE [LARGE SCALE GENOMIC DNA]</scope>
    <source>
        <strain evidence="4">KCTC 15012</strain>
    </source>
</reference>
<keyword evidence="3" id="KW-0456">Lyase</keyword>
<dbReference type="Proteomes" id="UP001597296">
    <property type="component" value="Unassembled WGS sequence"/>
</dbReference>
<dbReference type="CDD" id="cd03139">
    <property type="entry name" value="GATase1_PfpI_2"/>
    <property type="match status" value="1"/>
</dbReference>
<evidence type="ECO:0000259" key="2">
    <source>
        <dbReference type="Pfam" id="PF01965"/>
    </source>
</evidence>
<dbReference type="Pfam" id="PF01965">
    <property type="entry name" value="DJ-1_PfpI"/>
    <property type="match status" value="1"/>
</dbReference>
<dbReference type="GO" id="GO:0016829">
    <property type="term" value="F:lyase activity"/>
    <property type="evidence" value="ECO:0007669"/>
    <property type="project" value="UniProtKB-KW"/>
</dbReference>
<sequence>MSDETPLRVGFALFPDQTHLDLAGPWEVLTRLPGCECLLISTLPEAARSGSGGLTLLPTTLWAACPPLDLLCVPGGPGHLAAMEDPLLLDALRQHAASCRYVTAVCTGALVLAAAGLLAGYRATTHWMSLDRLARFGAEPVAGARVVHDRDRITGAGVTAGIDFALTLAALLRGEDVARRIQLQLEYCPAPPFDDGDPSRADPALVARARELGAPYRARMDEVDARAAARLASRG</sequence>
<gene>
    <name evidence="3" type="ORF">ACFSNB_17410</name>
</gene>
<dbReference type="Gene3D" id="3.40.50.880">
    <property type="match status" value="1"/>
</dbReference>
<keyword evidence="1" id="KW-0472">Membrane</keyword>
<name>A0ABW5CH29_9PROT</name>
<evidence type="ECO:0000256" key="1">
    <source>
        <dbReference type="SAM" id="Phobius"/>
    </source>
</evidence>
<dbReference type="EC" id="4.2.1.-" evidence="3"/>